<feature type="region of interest" description="Disordered" evidence="8">
    <location>
        <begin position="275"/>
        <end position="342"/>
    </location>
</feature>
<reference evidence="10" key="1">
    <citation type="submission" date="2021-02" db="EMBL/GenBank/DDBJ databases">
        <title>Comparative genomics reveals that relaxation of natural selection precedes convergent phenotypic evolution of cavefish.</title>
        <authorList>
            <person name="Peng Z."/>
        </authorList>
    </citation>
    <scope>NUCLEOTIDE SEQUENCE</scope>
    <source>
        <tissue evidence="10">Muscle</tissue>
    </source>
</reference>
<evidence type="ECO:0000256" key="6">
    <source>
        <dbReference type="ARBA" id="ARBA00023136"/>
    </source>
</evidence>
<dbReference type="AlphaFoldDB" id="A0A9W7WGV2"/>
<comment type="caution">
    <text evidence="10">The sequence shown here is derived from an EMBL/GenBank/DDBJ whole genome shotgun (WGS) entry which is preliminary data.</text>
</comment>
<gene>
    <name evidence="10" type="ORF">IRJ41_015875</name>
</gene>
<evidence type="ECO:0000313" key="11">
    <source>
        <dbReference type="Proteomes" id="UP001059041"/>
    </source>
</evidence>
<dbReference type="Proteomes" id="UP001059041">
    <property type="component" value="Linkage Group LG16"/>
</dbReference>
<evidence type="ECO:0000313" key="10">
    <source>
        <dbReference type="EMBL" id="KAI7798829.1"/>
    </source>
</evidence>
<dbReference type="SUPFAM" id="SSF47473">
    <property type="entry name" value="EF-hand"/>
    <property type="match status" value="1"/>
</dbReference>
<evidence type="ECO:0000256" key="5">
    <source>
        <dbReference type="ARBA" id="ARBA00022723"/>
    </source>
</evidence>
<feature type="domain" description="EF-hand" evidence="9">
    <location>
        <begin position="97"/>
        <end position="132"/>
    </location>
</feature>
<feature type="non-terminal residue" evidence="10">
    <location>
        <position position="369"/>
    </location>
</feature>
<dbReference type="GO" id="GO:0005737">
    <property type="term" value="C:cytoplasm"/>
    <property type="evidence" value="ECO:0007669"/>
    <property type="project" value="UniProtKB-SubCell"/>
</dbReference>
<dbReference type="GO" id="GO:0005886">
    <property type="term" value="C:plasma membrane"/>
    <property type="evidence" value="ECO:0007669"/>
    <property type="project" value="UniProtKB-SubCell"/>
</dbReference>
<evidence type="ECO:0000259" key="9">
    <source>
        <dbReference type="PROSITE" id="PS50222"/>
    </source>
</evidence>
<comment type="function">
    <text evidence="7">Cell autonomous antagonist of the canonical Wnt signaling pathway.</text>
</comment>
<organism evidence="10 11">
    <name type="scientific">Triplophysa rosa</name>
    <name type="common">Cave loach</name>
    <dbReference type="NCBI Taxonomy" id="992332"/>
    <lineage>
        <taxon>Eukaryota</taxon>
        <taxon>Metazoa</taxon>
        <taxon>Chordata</taxon>
        <taxon>Craniata</taxon>
        <taxon>Vertebrata</taxon>
        <taxon>Euteleostomi</taxon>
        <taxon>Actinopterygii</taxon>
        <taxon>Neopterygii</taxon>
        <taxon>Teleostei</taxon>
        <taxon>Ostariophysi</taxon>
        <taxon>Cypriniformes</taxon>
        <taxon>Nemacheilidae</taxon>
        <taxon>Triplophysa</taxon>
    </lineage>
</organism>
<dbReference type="InterPro" id="IPR040140">
    <property type="entry name" value="Nkd-like"/>
</dbReference>
<dbReference type="InterPro" id="IPR002048">
    <property type="entry name" value="EF_hand_dom"/>
</dbReference>
<dbReference type="GO" id="GO:0005509">
    <property type="term" value="F:calcium ion binding"/>
    <property type="evidence" value="ECO:0007669"/>
    <property type="project" value="InterPro"/>
</dbReference>
<protein>
    <recommendedName>
        <fullName evidence="7">Protein naked cuticle homolog</fullName>
    </recommendedName>
</protein>
<evidence type="ECO:0000256" key="4">
    <source>
        <dbReference type="ARBA" id="ARBA00022687"/>
    </source>
</evidence>
<comment type="similarity">
    <text evidence="1 7">Belongs to the NKD family.</text>
</comment>
<keyword evidence="4 7" id="KW-0879">Wnt signaling pathway</keyword>
<dbReference type="PANTHER" id="PTHR22611">
    <property type="entry name" value="PROTEIN NAKED CUTICLE"/>
    <property type="match status" value="1"/>
</dbReference>
<dbReference type="EMBL" id="JAFHDT010000016">
    <property type="protein sequence ID" value="KAI7798829.1"/>
    <property type="molecule type" value="Genomic_DNA"/>
</dbReference>
<dbReference type="PROSITE" id="PS50222">
    <property type="entry name" value="EF_HAND_2"/>
    <property type="match status" value="1"/>
</dbReference>
<evidence type="ECO:0000256" key="1">
    <source>
        <dbReference type="ARBA" id="ARBA00007081"/>
    </source>
</evidence>
<evidence type="ECO:0000256" key="2">
    <source>
        <dbReference type="ARBA" id="ARBA00022475"/>
    </source>
</evidence>
<keyword evidence="2 7" id="KW-1003">Cell membrane</keyword>
<evidence type="ECO:0000256" key="8">
    <source>
        <dbReference type="SAM" id="MobiDB-lite"/>
    </source>
</evidence>
<keyword evidence="5" id="KW-0479">Metal-binding</keyword>
<proteinExistence type="inferred from homology"/>
<evidence type="ECO:0000256" key="7">
    <source>
        <dbReference type="RuleBase" id="RU367060"/>
    </source>
</evidence>
<dbReference type="GO" id="GO:0090090">
    <property type="term" value="P:negative regulation of canonical Wnt signaling pathway"/>
    <property type="evidence" value="ECO:0007669"/>
    <property type="project" value="UniProtKB-ARBA"/>
</dbReference>
<dbReference type="InterPro" id="IPR011992">
    <property type="entry name" value="EF-hand-dom_pair"/>
</dbReference>
<name>A0A9W7WGV2_TRIRA</name>
<evidence type="ECO:0000256" key="3">
    <source>
        <dbReference type="ARBA" id="ARBA00022490"/>
    </source>
</evidence>
<sequence length="369" mass="42824">GKLQSKHACTRRENPEGGAFKEAVDCVGEVDRNEDKQPYVVMTLFVYVLWSKDSQWIIMDKPKQRNKTNKYIFRGVWPGDTRLRAGKKIFKLHIFYSSMLILEWMITLYDLDNNGKVTRENMLSLMHTIYEVVEVSVKQLVLSNGTTLRVKLSIAPLTRGNRKYRDIKILRDEQDQMKDNIRCAEGQPSHIRGQNSCNMGVPERKHYSVDENTERRNHYLDLAGIENYSSQFEAEPSSEDVPYRGHQHRSHIENHSFVEFTGRSVSFLRSLRSRSKSIGGSGGTAKPSKLHGYHPVTWCQPSQQHSSSKRIRTRARDITAPSRANQGLHRELQPGQAVPPGGFKYVPQRHEHYHHHEHHHHHYHHYHPT</sequence>
<accession>A0A9W7WGV2</accession>
<dbReference type="GO" id="GO:0016055">
    <property type="term" value="P:Wnt signaling pathway"/>
    <property type="evidence" value="ECO:0007669"/>
    <property type="project" value="UniProtKB-UniRule"/>
</dbReference>
<keyword evidence="6" id="KW-0472">Membrane</keyword>
<keyword evidence="11" id="KW-1185">Reference proteome</keyword>
<dbReference type="PANTHER" id="PTHR22611:SF9">
    <property type="entry name" value="PROTEIN NAKED CUTICLE"/>
    <property type="match status" value="1"/>
</dbReference>
<comment type="subcellular location">
    <subcellularLocation>
        <location evidence="7">Cell membrane</location>
    </subcellularLocation>
    <subcellularLocation>
        <location evidence="7">Cytoplasm</location>
    </subcellularLocation>
</comment>
<keyword evidence="3" id="KW-0963">Cytoplasm</keyword>